<evidence type="ECO:0000259" key="11">
    <source>
        <dbReference type="Pfam" id="PF02870"/>
    </source>
</evidence>
<dbReference type="NCBIfam" id="TIGR00589">
    <property type="entry name" value="ogt"/>
    <property type="match status" value="1"/>
</dbReference>
<dbReference type="KEGG" id="pla:Plav_0043"/>
<dbReference type="HAMAP" id="MF_00772">
    <property type="entry name" value="OGT"/>
    <property type="match status" value="1"/>
</dbReference>
<accession>A7HP33</accession>
<dbReference type="SUPFAM" id="SSF53155">
    <property type="entry name" value="Methylated DNA-protein cysteine methyltransferase domain"/>
    <property type="match status" value="1"/>
</dbReference>
<evidence type="ECO:0000256" key="5">
    <source>
        <dbReference type="ARBA" id="ARBA00022679"/>
    </source>
</evidence>
<keyword evidence="13" id="KW-1185">Reference proteome</keyword>
<comment type="function">
    <text evidence="9">Involved in the cellular defense against the biological effects of O6-methylguanine (O6-MeG) and O4-methylthymine (O4-MeT) in DNA. Repairs the methylated nucleobase in DNA by stoichiometrically transferring the methyl group to a cysteine residue in the enzyme. This is a suicide reaction: the enzyme is irreversibly inactivated.</text>
</comment>
<dbReference type="InterPro" id="IPR014048">
    <property type="entry name" value="MethylDNA_cys_MeTrfase_DNA-bd"/>
</dbReference>
<comment type="similarity">
    <text evidence="2 9">Belongs to the MGMT family.</text>
</comment>
<reference evidence="12 13" key="1">
    <citation type="journal article" date="2011" name="Stand. Genomic Sci.">
        <title>Complete genome sequence of Parvibaculum lavamentivorans type strain (DS-1(T)).</title>
        <authorList>
            <person name="Schleheck D."/>
            <person name="Weiss M."/>
            <person name="Pitluck S."/>
            <person name="Bruce D."/>
            <person name="Land M.L."/>
            <person name="Han S."/>
            <person name="Saunders E."/>
            <person name="Tapia R."/>
            <person name="Detter C."/>
            <person name="Brettin T."/>
            <person name="Han J."/>
            <person name="Woyke T."/>
            <person name="Goodwin L."/>
            <person name="Pennacchio L."/>
            <person name="Nolan M."/>
            <person name="Cook A.M."/>
            <person name="Kjelleberg S."/>
            <person name="Thomas T."/>
        </authorList>
    </citation>
    <scope>NUCLEOTIDE SEQUENCE [LARGE SCALE GENOMIC DNA]</scope>
    <source>
        <strain evidence="13">DS-1 / DSM 13023 / NCIMB 13966</strain>
    </source>
</reference>
<evidence type="ECO:0000256" key="4">
    <source>
        <dbReference type="ARBA" id="ARBA00022603"/>
    </source>
</evidence>
<evidence type="ECO:0000256" key="1">
    <source>
        <dbReference type="ARBA" id="ARBA00001286"/>
    </source>
</evidence>
<evidence type="ECO:0000256" key="3">
    <source>
        <dbReference type="ARBA" id="ARBA00022490"/>
    </source>
</evidence>
<dbReference type="InterPro" id="IPR008332">
    <property type="entry name" value="MethylG_MeTrfase_N"/>
</dbReference>
<dbReference type="EMBL" id="CP000774">
    <property type="protein sequence ID" value="ABS61666.1"/>
    <property type="molecule type" value="Genomic_DNA"/>
</dbReference>
<keyword evidence="7 9" id="KW-0234">DNA repair</keyword>
<dbReference type="AlphaFoldDB" id="A7HP33"/>
<dbReference type="CDD" id="cd06445">
    <property type="entry name" value="ATase"/>
    <property type="match status" value="1"/>
</dbReference>
<dbReference type="HOGENOM" id="CLU_000445_52_2_5"/>
<evidence type="ECO:0000259" key="10">
    <source>
        <dbReference type="Pfam" id="PF01035"/>
    </source>
</evidence>
<dbReference type="GO" id="GO:0032259">
    <property type="term" value="P:methylation"/>
    <property type="evidence" value="ECO:0007669"/>
    <property type="project" value="UniProtKB-KW"/>
</dbReference>
<comment type="subcellular location">
    <subcellularLocation>
        <location evidence="9">Cytoplasm</location>
    </subcellularLocation>
</comment>
<evidence type="ECO:0000313" key="12">
    <source>
        <dbReference type="EMBL" id="ABS61666.1"/>
    </source>
</evidence>
<dbReference type="OrthoDB" id="9802228at2"/>
<evidence type="ECO:0000256" key="2">
    <source>
        <dbReference type="ARBA" id="ARBA00008711"/>
    </source>
</evidence>
<dbReference type="PROSITE" id="PS00374">
    <property type="entry name" value="MGMT"/>
    <property type="match status" value="1"/>
</dbReference>
<protein>
    <recommendedName>
        <fullName evidence="9">Methylated-DNA--protein-cysteine methyltransferase</fullName>
        <ecNumber evidence="9">2.1.1.63</ecNumber>
    </recommendedName>
    <alternativeName>
        <fullName evidence="9">6-O-methylguanine-DNA methyltransferase</fullName>
        <shortName evidence="9">MGMT</shortName>
    </alternativeName>
    <alternativeName>
        <fullName evidence="9">O-6-methylguanine-DNA-alkyltransferase</fullName>
    </alternativeName>
</protein>
<dbReference type="PANTHER" id="PTHR10815:SF5">
    <property type="entry name" value="METHYLATED-DNA--PROTEIN-CYSTEINE METHYLTRANSFERASE"/>
    <property type="match status" value="1"/>
</dbReference>
<dbReference type="Gene3D" id="3.30.160.70">
    <property type="entry name" value="Methylated DNA-protein cysteine methyltransferase domain"/>
    <property type="match status" value="1"/>
</dbReference>
<dbReference type="PANTHER" id="PTHR10815">
    <property type="entry name" value="METHYLATED-DNA--PROTEIN-CYSTEINE METHYLTRANSFERASE"/>
    <property type="match status" value="1"/>
</dbReference>
<evidence type="ECO:0000256" key="6">
    <source>
        <dbReference type="ARBA" id="ARBA00022763"/>
    </source>
</evidence>
<dbReference type="Proteomes" id="UP000006377">
    <property type="component" value="Chromosome"/>
</dbReference>
<dbReference type="Pfam" id="PF02870">
    <property type="entry name" value="Methyltransf_1N"/>
    <property type="match status" value="1"/>
</dbReference>
<dbReference type="InterPro" id="IPR036388">
    <property type="entry name" value="WH-like_DNA-bd_sf"/>
</dbReference>
<dbReference type="FunFam" id="1.10.10.10:FF:000214">
    <property type="entry name" value="Methylated-DNA--protein-cysteine methyltransferase"/>
    <property type="match status" value="1"/>
</dbReference>
<name>A7HP33_PARL1</name>
<comment type="catalytic activity">
    <reaction evidence="8 9">
        <text>a 6-O-methyl-2'-deoxyguanosine in DNA + L-cysteinyl-[protein] = S-methyl-L-cysteinyl-[protein] + a 2'-deoxyguanosine in DNA</text>
        <dbReference type="Rhea" id="RHEA:24000"/>
        <dbReference type="Rhea" id="RHEA-COMP:10131"/>
        <dbReference type="Rhea" id="RHEA-COMP:10132"/>
        <dbReference type="Rhea" id="RHEA-COMP:11367"/>
        <dbReference type="Rhea" id="RHEA-COMP:11368"/>
        <dbReference type="ChEBI" id="CHEBI:29950"/>
        <dbReference type="ChEBI" id="CHEBI:82612"/>
        <dbReference type="ChEBI" id="CHEBI:85445"/>
        <dbReference type="ChEBI" id="CHEBI:85448"/>
        <dbReference type="EC" id="2.1.1.63"/>
    </reaction>
</comment>
<dbReference type="InterPro" id="IPR001497">
    <property type="entry name" value="MethylDNA_cys_MeTrfase_AS"/>
</dbReference>
<keyword evidence="6 9" id="KW-0227">DNA damage</keyword>
<keyword evidence="3 9" id="KW-0963">Cytoplasm</keyword>
<evidence type="ECO:0000313" key="13">
    <source>
        <dbReference type="Proteomes" id="UP000006377"/>
    </source>
</evidence>
<evidence type="ECO:0000256" key="9">
    <source>
        <dbReference type="HAMAP-Rule" id="MF_00772"/>
    </source>
</evidence>
<evidence type="ECO:0000256" key="8">
    <source>
        <dbReference type="ARBA" id="ARBA00049348"/>
    </source>
</evidence>
<keyword evidence="4 9" id="KW-0489">Methyltransferase</keyword>
<dbReference type="InterPro" id="IPR036217">
    <property type="entry name" value="MethylDNA_cys_MeTrfase_DNAb"/>
</dbReference>
<feature type="domain" description="Methylated-DNA-[protein]-cysteine S-methyltransferase DNA binding" evidence="10">
    <location>
        <begin position="85"/>
        <end position="165"/>
    </location>
</feature>
<dbReference type="STRING" id="402881.Plav_0043"/>
<comment type="miscellaneous">
    <text evidence="9">This enzyme catalyzes only one turnover and therefore is not strictly catalytic. According to one definition, an enzyme is a biocatalyst that acts repeatedly and over many reaction cycles.</text>
</comment>
<keyword evidence="5 9" id="KW-0808">Transferase</keyword>
<dbReference type="InterPro" id="IPR036631">
    <property type="entry name" value="MGMT_N_sf"/>
</dbReference>
<dbReference type="GO" id="GO:0006307">
    <property type="term" value="P:DNA alkylation repair"/>
    <property type="evidence" value="ECO:0007669"/>
    <property type="project" value="UniProtKB-UniRule"/>
</dbReference>
<feature type="domain" description="Methylguanine DNA methyltransferase ribonuclease-like" evidence="11">
    <location>
        <begin position="13"/>
        <end position="78"/>
    </location>
</feature>
<dbReference type="InterPro" id="IPR023546">
    <property type="entry name" value="MGMT"/>
</dbReference>
<comment type="catalytic activity">
    <reaction evidence="1 9">
        <text>a 4-O-methyl-thymidine in DNA + L-cysteinyl-[protein] = a thymidine in DNA + S-methyl-L-cysteinyl-[protein]</text>
        <dbReference type="Rhea" id="RHEA:53428"/>
        <dbReference type="Rhea" id="RHEA-COMP:10131"/>
        <dbReference type="Rhea" id="RHEA-COMP:10132"/>
        <dbReference type="Rhea" id="RHEA-COMP:13555"/>
        <dbReference type="Rhea" id="RHEA-COMP:13556"/>
        <dbReference type="ChEBI" id="CHEBI:29950"/>
        <dbReference type="ChEBI" id="CHEBI:82612"/>
        <dbReference type="ChEBI" id="CHEBI:137386"/>
        <dbReference type="ChEBI" id="CHEBI:137387"/>
        <dbReference type="EC" id="2.1.1.63"/>
    </reaction>
</comment>
<gene>
    <name evidence="12" type="ordered locus">Plav_0043</name>
</gene>
<dbReference type="EC" id="2.1.1.63" evidence="9"/>
<dbReference type="GO" id="GO:0003908">
    <property type="term" value="F:methylated-DNA-[protein]-cysteine S-methyltransferase activity"/>
    <property type="evidence" value="ECO:0007669"/>
    <property type="project" value="UniProtKB-UniRule"/>
</dbReference>
<organism evidence="12 13">
    <name type="scientific">Parvibaculum lavamentivorans (strain DS-1 / DSM 13023 / NCIMB 13966)</name>
    <dbReference type="NCBI Taxonomy" id="402881"/>
    <lineage>
        <taxon>Bacteria</taxon>
        <taxon>Pseudomonadati</taxon>
        <taxon>Pseudomonadota</taxon>
        <taxon>Alphaproteobacteria</taxon>
        <taxon>Hyphomicrobiales</taxon>
        <taxon>Parvibaculaceae</taxon>
        <taxon>Parvibaculum</taxon>
    </lineage>
</organism>
<dbReference type="Gene3D" id="1.10.10.10">
    <property type="entry name" value="Winged helix-like DNA-binding domain superfamily/Winged helix DNA-binding domain"/>
    <property type="match status" value="1"/>
</dbReference>
<proteinExistence type="inferred from homology"/>
<dbReference type="Pfam" id="PF01035">
    <property type="entry name" value="DNA_binding_1"/>
    <property type="match status" value="1"/>
</dbReference>
<dbReference type="GO" id="GO:0005737">
    <property type="term" value="C:cytoplasm"/>
    <property type="evidence" value="ECO:0007669"/>
    <property type="project" value="UniProtKB-SubCell"/>
</dbReference>
<dbReference type="RefSeq" id="WP_011994957.1">
    <property type="nucleotide sequence ID" value="NC_009719.1"/>
</dbReference>
<evidence type="ECO:0000256" key="7">
    <source>
        <dbReference type="ARBA" id="ARBA00023204"/>
    </source>
</evidence>
<dbReference type="eggNOG" id="COG0350">
    <property type="taxonomic scope" value="Bacteria"/>
</dbReference>
<dbReference type="SUPFAM" id="SSF46767">
    <property type="entry name" value="Methylated DNA-protein cysteine methyltransferase, C-terminal domain"/>
    <property type="match status" value="1"/>
</dbReference>
<feature type="active site" description="Nucleophile; methyl group acceptor" evidence="9">
    <location>
        <position position="136"/>
    </location>
</feature>
<sequence length="171" mass="18243">MKLPDDTSLATDILDTPIGRLRLAATEAGLAMVVFPNQKDIGFPKRDGSATARKHLAAGLKALDRYFEGKQKSFSEIVLAPSGTAFQMSVWQALARIPFGETRSYADIAREIGNPKGMRAVGLANGRNPIPVIVPCHRVIGANGALTGFGGGLPTKKWLLDFEGIGTARLI</sequence>